<dbReference type="Pfam" id="PF01541">
    <property type="entry name" value="GIY-YIG"/>
    <property type="match status" value="1"/>
</dbReference>
<evidence type="ECO:0000313" key="12">
    <source>
        <dbReference type="Proteomes" id="UP000756860"/>
    </source>
</evidence>
<dbReference type="NCBIfam" id="TIGR00194">
    <property type="entry name" value="uvrC"/>
    <property type="match status" value="1"/>
</dbReference>
<evidence type="ECO:0000313" key="11">
    <source>
        <dbReference type="EMBL" id="MBT0653409.1"/>
    </source>
</evidence>
<dbReference type="PANTHER" id="PTHR30562">
    <property type="entry name" value="UVRC/OXIDOREDUCTASE"/>
    <property type="match status" value="1"/>
</dbReference>
<evidence type="ECO:0000256" key="6">
    <source>
        <dbReference type="ARBA" id="ARBA00023236"/>
    </source>
</evidence>
<keyword evidence="4 7" id="KW-0267">Excision nuclease</keyword>
<comment type="subcellular location">
    <subcellularLocation>
        <location evidence="7">Cytoplasm</location>
    </subcellularLocation>
</comment>
<accession>A0ABS5SDF2</accession>
<dbReference type="Pfam" id="PF08459">
    <property type="entry name" value="UvrC_RNaseH_dom"/>
    <property type="match status" value="1"/>
</dbReference>
<feature type="domain" description="GIY-YIG" evidence="9">
    <location>
        <begin position="12"/>
        <end position="91"/>
    </location>
</feature>
<keyword evidence="6 7" id="KW-0742">SOS response</keyword>
<evidence type="ECO:0000256" key="2">
    <source>
        <dbReference type="ARBA" id="ARBA00022763"/>
    </source>
</evidence>
<dbReference type="SMART" id="SM00278">
    <property type="entry name" value="HhH1"/>
    <property type="match status" value="2"/>
</dbReference>
<comment type="subunit">
    <text evidence="7">Interacts with UvrB in an incision complex.</text>
</comment>
<feature type="domain" description="UVR" evidence="8">
    <location>
        <begin position="201"/>
        <end position="236"/>
    </location>
</feature>
<comment type="similarity">
    <text evidence="7">Belongs to the UvrC family.</text>
</comment>
<dbReference type="SMART" id="SM00465">
    <property type="entry name" value="GIYc"/>
    <property type="match status" value="1"/>
</dbReference>
<dbReference type="InterPro" id="IPR036876">
    <property type="entry name" value="UVR_dom_sf"/>
</dbReference>
<dbReference type="InterPro" id="IPR000305">
    <property type="entry name" value="GIY-YIG_endonuc"/>
</dbReference>
<dbReference type="InterPro" id="IPR001162">
    <property type="entry name" value="UvrC_RNase_H_dom"/>
</dbReference>
<keyword evidence="3 7" id="KW-0228">DNA excision</keyword>
<dbReference type="Gene3D" id="3.40.1440.10">
    <property type="entry name" value="GIY-YIG endonuclease"/>
    <property type="match status" value="1"/>
</dbReference>
<evidence type="ECO:0000259" key="8">
    <source>
        <dbReference type="PROSITE" id="PS50151"/>
    </source>
</evidence>
<evidence type="ECO:0000256" key="5">
    <source>
        <dbReference type="ARBA" id="ARBA00023204"/>
    </source>
</evidence>
<dbReference type="Gene3D" id="1.10.150.20">
    <property type="entry name" value="5' to 3' exonuclease, C-terminal subdomain"/>
    <property type="match status" value="1"/>
</dbReference>
<protein>
    <recommendedName>
        <fullName evidence="7">UvrABC system protein C</fullName>
        <shortName evidence="7">Protein UvrC</shortName>
    </recommendedName>
    <alternativeName>
        <fullName evidence="7">Excinuclease ABC subunit C</fullName>
    </alternativeName>
</protein>
<comment type="caution">
    <text evidence="11">The sequence shown here is derived from an EMBL/GenBank/DDBJ whole genome shotgun (WGS) entry which is preliminary data.</text>
</comment>
<keyword evidence="5 7" id="KW-0234">DNA repair</keyword>
<dbReference type="RefSeq" id="WP_214175407.1">
    <property type="nucleotide sequence ID" value="NZ_JAHCVK010000003.1"/>
</dbReference>
<sequence>MLDSTRIDNLPSAPGVYLMKGKDGQVLYVGKARELKKRVRSYFTAARDARYHIRFLMERVADIQVIVTDTENEALILENTLIKRYRPRYNFNLRDDKTYFSLRLDPTEEFPRLGIVRKVPRDGARYFGPYASAAAAREVLKQLYKIFPLRHYPLETCRRRRRPCLFHQLRQCSAPCHGLISPQDYAALVDGATLFLSGRSNELVRLFRQRMETAAGKEEYETAARYRDLLQAIRTTVEKQKMVSHAGDTDVTGFHRDGNRMELSLLFIRGGSLIGSRSYSLAWELDDAEGIASFLREYYSGEVMIPDELLVPLPLPESDAFAEFLGVKRGKRVAVAHPLRGTKLELVRLAEKNAATSAREKEQRAADSRTILAELQERLHLPRPPRRIECYDISNLQGGEAVGSGVAFADGRPDKANYRRYRIRTVSGANDFAMLHEVLSRRFGHQQEDAERPDLIIIDGGPGQLNVLTAVLRDLGVDDVAAASLAKSRVDREMAATEIRRSDERVFLPGRKNPVVLRQNSSPLLLLARIRDEAHRFAITYHKTLRSKASLTSKLDEIPGVGTVRKKSLLRHFGSLKRITAATAEELAGVPGITGELARTIHHHLATDKKGGT</sequence>
<dbReference type="HAMAP" id="MF_00203">
    <property type="entry name" value="UvrC"/>
    <property type="match status" value="1"/>
</dbReference>
<keyword evidence="12" id="KW-1185">Reference proteome</keyword>
<dbReference type="InterPro" id="IPR010994">
    <property type="entry name" value="RuvA_2-like"/>
</dbReference>
<dbReference type="PROSITE" id="PS50165">
    <property type="entry name" value="UVRC"/>
    <property type="match status" value="1"/>
</dbReference>
<dbReference type="InterPro" id="IPR003583">
    <property type="entry name" value="Hlx-hairpin-Hlx_DNA-bd_motif"/>
</dbReference>
<dbReference type="Pfam" id="PF22920">
    <property type="entry name" value="UvrC_RNaseH"/>
    <property type="match status" value="1"/>
</dbReference>
<dbReference type="Pfam" id="PF12826">
    <property type="entry name" value="HHH_2"/>
    <property type="match status" value="1"/>
</dbReference>
<reference evidence="11 12" key="1">
    <citation type="submission" date="2021-05" db="EMBL/GenBank/DDBJ databases">
        <title>The draft genome of Geobacter luticola JCM 17780.</title>
        <authorList>
            <person name="Xu Z."/>
            <person name="Masuda Y."/>
            <person name="Itoh H."/>
            <person name="Senoo K."/>
        </authorList>
    </citation>
    <scope>NUCLEOTIDE SEQUENCE [LARGE SCALE GENOMIC DNA]</scope>
    <source>
        <strain evidence="11 12">JCM 17780</strain>
    </source>
</reference>
<gene>
    <name evidence="7 11" type="primary">uvrC</name>
    <name evidence="11" type="ORF">KI810_10110</name>
</gene>
<dbReference type="PROSITE" id="PS50151">
    <property type="entry name" value="UVR"/>
    <property type="match status" value="1"/>
</dbReference>
<dbReference type="Gene3D" id="3.30.420.340">
    <property type="entry name" value="UvrC, RNAse H endonuclease domain"/>
    <property type="match status" value="1"/>
</dbReference>
<organism evidence="11 12">
    <name type="scientific">Geomobilimonas luticola</name>
    <dbReference type="NCBI Taxonomy" id="1114878"/>
    <lineage>
        <taxon>Bacteria</taxon>
        <taxon>Pseudomonadati</taxon>
        <taxon>Thermodesulfobacteriota</taxon>
        <taxon>Desulfuromonadia</taxon>
        <taxon>Geobacterales</taxon>
        <taxon>Geobacteraceae</taxon>
        <taxon>Geomobilimonas</taxon>
    </lineage>
</organism>
<dbReference type="InterPro" id="IPR047296">
    <property type="entry name" value="GIY-YIG_UvrC_Cho"/>
</dbReference>
<evidence type="ECO:0000256" key="4">
    <source>
        <dbReference type="ARBA" id="ARBA00022881"/>
    </source>
</evidence>
<dbReference type="PANTHER" id="PTHR30562:SF1">
    <property type="entry name" value="UVRABC SYSTEM PROTEIN C"/>
    <property type="match status" value="1"/>
</dbReference>
<name>A0ABS5SDF2_9BACT</name>
<dbReference type="SUPFAM" id="SSF46600">
    <property type="entry name" value="C-terminal UvrC-binding domain of UvrB"/>
    <property type="match status" value="1"/>
</dbReference>
<keyword evidence="2 7" id="KW-0227">DNA damage</keyword>
<dbReference type="PROSITE" id="PS50164">
    <property type="entry name" value="GIY_YIG"/>
    <property type="match status" value="1"/>
</dbReference>
<keyword evidence="1 7" id="KW-0963">Cytoplasm</keyword>
<dbReference type="InterPro" id="IPR035901">
    <property type="entry name" value="GIY-YIG_endonuc_sf"/>
</dbReference>
<dbReference type="InterPro" id="IPR004791">
    <property type="entry name" value="UvrC"/>
</dbReference>
<dbReference type="NCBIfam" id="NF001824">
    <property type="entry name" value="PRK00558.1-5"/>
    <property type="match status" value="1"/>
</dbReference>
<evidence type="ECO:0000259" key="9">
    <source>
        <dbReference type="PROSITE" id="PS50164"/>
    </source>
</evidence>
<dbReference type="EMBL" id="JAHCVK010000003">
    <property type="protein sequence ID" value="MBT0653409.1"/>
    <property type="molecule type" value="Genomic_DNA"/>
</dbReference>
<dbReference type="InterPro" id="IPR050066">
    <property type="entry name" value="UvrABC_protein_C"/>
</dbReference>
<dbReference type="Pfam" id="PF02151">
    <property type="entry name" value="UVR"/>
    <property type="match status" value="1"/>
</dbReference>
<proteinExistence type="inferred from homology"/>
<evidence type="ECO:0000256" key="3">
    <source>
        <dbReference type="ARBA" id="ARBA00022769"/>
    </source>
</evidence>
<dbReference type="InterPro" id="IPR038476">
    <property type="entry name" value="UvrC_RNase_H_dom_sf"/>
</dbReference>
<feature type="domain" description="UvrC family homology region profile" evidence="10">
    <location>
        <begin position="251"/>
        <end position="472"/>
    </location>
</feature>
<dbReference type="CDD" id="cd10434">
    <property type="entry name" value="GIY-YIG_UvrC_Cho"/>
    <property type="match status" value="1"/>
</dbReference>
<dbReference type="InterPro" id="IPR001943">
    <property type="entry name" value="UVR_dom"/>
</dbReference>
<dbReference type="InterPro" id="IPR041663">
    <property type="entry name" value="DisA/LigA_HHH"/>
</dbReference>
<comment type="function">
    <text evidence="7">The UvrABC repair system catalyzes the recognition and processing of DNA lesions. UvrC both incises the 5' and 3' sides of the lesion. The N-terminal half is responsible for the 3' incision and the C-terminal half is responsible for the 5' incision.</text>
</comment>
<dbReference type="SUPFAM" id="SSF47781">
    <property type="entry name" value="RuvA domain 2-like"/>
    <property type="match status" value="1"/>
</dbReference>
<evidence type="ECO:0000256" key="1">
    <source>
        <dbReference type="ARBA" id="ARBA00022490"/>
    </source>
</evidence>
<evidence type="ECO:0000259" key="10">
    <source>
        <dbReference type="PROSITE" id="PS50165"/>
    </source>
</evidence>
<dbReference type="SUPFAM" id="SSF82771">
    <property type="entry name" value="GIY-YIG endonuclease"/>
    <property type="match status" value="1"/>
</dbReference>
<dbReference type="Proteomes" id="UP000756860">
    <property type="component" value="Unassembled WGS sequence"/>
</dbReference>
<evidence type="ECO:0000256" key="7">
    <source>
        <dbReference type="HAMAP-Rule" id="MF_00203"/>
    </source>
</evidence>